<dbReference type="GO" id="GO:0005737">
    <property type="term" value="C:cytoplasm"/>
    <property type="evidence" value="ECO:0007669"/>
    <property type="project" value="TreeGrafter"/>
</dbReference>
<organism evidence="4 5">
    <name type="scientific">Triparma laevis f. longispina</name>
    <dbReference type="NCBI Taxonomy" id="1714387"/>
    <lineage>
        <taxon>Eukaryota</taxon>
        <taxon>Sar</taxon>
        <taxon>Stramenopiles</taxon>
        <taxon>Ochrophyta</taxon>
        <taxon>Bolidophyceae</taxon>
        <taxon>Parmales</taxon>
        <taxon>Triparmaceae</taxon>
        <taxon>Triparma</taxon>
    </lineage>
</organism>
<dbReference type="Pfam" id="PF23598">
    <property type="entry name" value="LRR_14"/>
    <property type="match status" value="1"/>
</dbReference>
<dbReference type="PANTHER" id="PTHR48051:SF1">
    <property type="entry name" value="RAS SUPPRESSOR PROTEIN 1"/>
    <property type="match status" value="1"/>
</dbReference>
<sequence length="426" mass="47292">MAKKKGKKGKKGKGKKGPEILTTGRILLERERAMCPRFGDAYARTERADIVKDEVAFYRIKKAVDKKLDCIDLAGCSYAFVPDSLSQVPSLSTTLVDLNLARNQLFNSDSAFSVLKNLLNLKRLSLANNFLNGKLSEEAGFLRKLEEVDLDGNQLTALPESCENWRELRVFSAGCNMIEELPKGAGEWTKLEMCNVRQNGFKELPALIGKWTLMKRLCVGTNKLTAIPDEVGLMTGLVELDVRKNELTEVPVSLGACKMLEHLNLGDNKITSIPDSLITEFGSLRELYLYRNKLENLPADVGTLTKIEKLSLSKNNLKSLPEEMGELQNLTELYVNGNAKFNALPNSMGKLKLLRELALRACPKLKSLPKSVEECEALKNLDMRTGGKKDVCKMPQEMADILAANKCRVTGAVVKKAKGKRGKKKK</sequence>
<dbReference type="SMART" id="SM00364">
    <property type="entry name" value="LRR_BAC"/>
    <property type="match status" value="6"/>
</dbReference>
<dbReference type="OrthoDB" id="203703at2759"/>
<dbReference type="EMBL" id="BRXW01000561">
    <property type="protein sequence ID" value="GMH66456.1"/>
    <property type="molecule type" value="Genomic_DNA"/>
</dbReference>
<feature type="domain" description="Disease resistance R13L4/SHOC-2-like LRR" evidence="3">
    <location>
        <begin position="255"/>
        <end position="381"/>
    </location>
</feature>
<evidence type="ECO:0000259" key="3">
    <source>
        <dbReference type="Pfam" id="PF23598"/>
    </source>
</evidence>
<dbReference type="PROSITE" id="PS51450">
    <property type="entry name" value="LRR"/>
    <property type="match status" value="1"/>
</dbReference>
<dbReference type="Gene3D" id="3.80.10.10">
    <property type="entry name" value="Ribonuclease Inhibitor"/>
    <property type="match status" value="1"/>
</dbReference>
<gene>
    <name evidence="4" type="ORF">TrLO_g10122</name>
</gene>
<comment type="caution">
    <text evidence="4">The sequence shown here is derived from an EMBL/GenBank/DDBJ whole genome shotgun (WGS) entry which is preliminary data.</text>
</comment>
<evidence type="ECO:0000256" key="2">
    <source>
        <dbReference type="ARBA" id="ARBA00022737"/>
    </source>
</evidence>
<accession>A0A9W7A5U4</accession>
<dbReference type="InterPro" id="IPR055414">
    <property type="entry name" value="LRR_R13L4/SHOC2-like"/>
</dbReference>
<dbReference type="InterPro" id="IPR032675">
    <property type="entry name" value="LRR_dom_sf"/>
</dbReference>
<dbReference type="SMART" id="SM00369">
    <property type="entry name" value="LRR_TYP"/>
    <property type="match status" value="5"/>
</dbReference>
<proteinExistence type="predicted"/>
<dbReference type="PANTHER" id="PTHR48051">
    <property type="match status" value="1"/>
</dbReference>
<protein>
    <recommendedName>
        <fullName evidence="3">Disease resistance R13L4/SHOC-2-like LRR domain-containing protein</fullName>
    </recommendedName>
</protein>
<dbReference type="InterPro" id="IPR003591">
    <property type="entry name" value="Leu-rich_rpt_typical-subtyp"/>
</dbReference>
<dbReference type="AlphaFoldDB" id="A0A9W7A5U4"/>
<reference evidence="5" key="1">
    <citation type="journal article" date="2023" name="Commun. Biol.">
        <title>Genome analysis of Parmales, the sister group of diatoms, reveals the evolutionary specialization of diatoms from phago-mixotrophs to photoautotrophs.</title>
        <authorList>
            <person name="Ban H."/>
            <person name="Sato S."/>
            <person name="Yoshikawa S."/>
            <person name="Yamada K."/>
            <person name="Nakamura Y."/>
            <person name="Ichinomiya M."/>
            <person name="Sato N."/>
            <person name="Blanc-Mathieu R."/>
            <person name="Endo H."/>
            <person name="Kuwata A."/>
            <person name="Ogata H."/>
        </authorList>
    </citation>
    <scope>NUCLEOTIDE SEQUENCE [LARGE SCALE GENOMIC DNA]</scope>
    <source>
        <strain evidence="5">NIES 3700</strain>
    </source>
</reference>
<dbReference type="InterPro" id="IPR001611">
    <property type="entry name" value="Leu-rich_rpt"/>
</dbReference>
<evidence type="ECO:0000313" key="4">
    <source>
        <dbReference type="EMBL" id="GMH66456.1"/>
    </source>
</evidence>
<dbReference type="Proteomes" id="UP001165122">
    <property type="component" value="Unassembled WGS sequence"/>
</dbReference>
<name>A0A9W7A5U4_9STRA</name>
<keyword evidence="1" id="KW-0433">Leucine-rich repeat</keyword>
<keyword evidence="5" id="KW-1185">Reference proteome</keyword>
<dbReference type="Pfam" id="PF00560">
    <property type="entry name" value="LRR_1"/>
    <property type="match status" value="1"/>
</dbReference>
<evidence type="ECO:0000256" key="1">
    <source>
        <dbReference type="ARBA" id="ARBA00022614"/>
    </source>
</evidence>
<dbReference type="SUPFAM" id="SSF52058">
    <property type="entry name" value="L domain-like"/>
    <property type="match status" value="1"/>
</dbReference>
<dbReference type="InterPro" id="IPR050216">
    <property type="entry name" value="LRR_domain-containing"/>
</dbReference>
<keyword evidence="2" id="KW-0677">Repeat</keyword>
<evidence type="ECO:0000313" key="5">
    <source>
        <dbReference type="Proteomes" id="UP001165122"/>
    </source>
</evidence>